<dbReference type="SUPFAM" id="SSF57756">
    <property type="entry name" value="Retrovirus zinc finger-like domains"/>
    <property type="match status" value="1"/>
</dbReference>
<evidence type="ECO:0000313" key="5">
    <source>
        <dbReference type="Proteomes" id="UP000825935"/>
    </source>
</evidence>
<feature type="region of interest" description="Disordered" evidence="2">
    <location>
        <begin position="1"/>
        <end position="31"/>
    </location>
</feature>
<dbReference type="GO" id="GO:0003676">
    <property type="term" value="F:nucleic acid binding"/>
    <property type="evidence" value="ECO:0007669"/>
    <property type="project" value="InterPro"/>
</dbReference>
<feature type="region of interest" description="Disordered" evidence="2">
    <location>
        <begin position="523"/>
        <end position="542"/>
    </location>
</feature>
<feature type="region of interest" description="Disordered" evidence="2">
    <location>
        <begin position="106"/>
        <end position="157"/>
    </location>
</feature>
<dbReference type="AlphaFoldDB" id="A0A8T2R961"/>
<proteinExistence type="predicted"/>
<keyword evidence="5" id="KW-1185">Reference proteome</keyword>
<dbReference type="InterPro" id="IPR032549">
    <property type="entry name" value="DUF4939"/>
</dbReference>
<organism evidence="4 5">
    <name type="scientific">Ceratopteris richardii</name>
    <name type="common">Triangle waterfern</name>
    <dbReference type="NCBI Taxonomy" id="49495"/>
    <lineage>
        <taxon>Eukaryota</taxon>
        <taxon>Viridiplantae</taxon>
        <taxon>Streptophyta</taxon>
        <taxon>Embryophyta</taxon>
        <taxon>Tracheophyta</taxon>
        <taxon>Polypodiopsida</taxon>
        <taxon>Polypodiidae</taxon>
        <taxon>Polypodiales</taxon>
        <taxon>Pteridineae</taxon>
        <taxon>Pteridaceae</taxon>
        <taxon>Parkerioideae</taxon>
        <taxon>Ceratopteris</taxon>
    </lineage>
</organism>
<sequence>MQDATYGPESSHQPLRRPSREKKKPERFGYDTSLVTKHSIYIAKDSTDEEPTTFEEAQSKKAWRDAMDEEMEALKENDTWELVPNKPSMKVREHLDEAPSIVLNGDRGWGGCDVSEESGESGHGDSPELDSRREWNSHDDCGGSGRGGASEPKICMPEKFNGDRTKFRGFLQQVKLYIRMQPDRYPDDASKVGFIGTLLYGQALSWFAPILEKDMAVLHNYEAFLGELVATFGDADTSRVAETKLRKLRQGNRPASTYASEFRQLICDLTWHEDYFISQFRWGLRDDVKDLLLTMPEVKTLNEYINQAIQCDNHLFERKQEKQVEGRPRQWKPFQPTPRDDTMPEPMQIDVTRFQPLTPQEKQRRRDNKLCLYCGNPGHIAVNCPNKRTNSKVAATLLILSKKTLSLIALVDSGASSCFIDEGLVKKHGIPVLRKNRPVVAEVVDGRPLASGNITMETIPLRVHLGDHDSHICFNVISSPANMVIIGMPWLKKHNPEINWEKNKITRRDIQKNPTYVGAKAFIHAGTPNSHGPKKQRRPFRP</sequence>
<dbReference type="Gene3D" id="4.10.60.10">
    <property type="entry name" value="Zinc finger, CCHC-type"/>
    <property type="match status" value="1"/>
</dbReference>
<keyword evidence="1" id="KW-0862">Zinc</keyword>
<dbReference type="Pfam" id="PF16297">
    <property type="entry name" value="DUF4939"/>
    <property type="match status" value="1"/>
</dbReference>
<evidence type="ECO:0000256" key="1">
    <source>
        <dbReference type="PROSITE-ProRule" id="PRU00047"/>
    </source>
</evidence>
<feature type="region of interest" description="Disordered" evidence="2">
    <location>
        <begin position="325"/>
        <end position="345"/>
    </location>
</feature>
<dbReference type="EMBL" id="CM035434">
    <property type="protein sequence ID" value="KAH7292053.1"/>
    <property type="molecule type" value="Genomic_DNA"/>
</dbReference>
<dbReference type="PANTHER" id="PTHR15503:SF22">
    <property type="entry name" value="TRANSPOSON TY3-I GAG POLYPROTEIN"/>
    <property type="match status" value="1"/>
</dbReference>
<evidence type="ECO:0000259" key="3">
    <source>
        <dbReference type="PROSITE" id="PS50158"/>
    </source>
</evidence>
<dbReference type="InterPro" id="IPR021109">
    <property type="entry name" value="Peptidase_aspartic_dom_sf"/>
</dbReference>
<name>A0A8T2R961_CERRI</name>
<reference evidence="4" key="1">
    <citation type="submission" date="2021-08" db="EMBL/GenBank/DDBJ databases">
        <title>WGS assembly of Ceratopteris richardii.</title>
        <authorList>
            <person name="Marchant D.B."/>
            <person name="Chen G."/>
            <person name="Jenkins J."/>
            <person name="Shu S."/>
            <person name="Leebens-Mack J."/>
            <person name="Grimwood J."/>
            <person name="Schmutz J."/>
            <person name="Soltis P."/>
            <person name="Soltis D."/>
            <person name="Chen Z.-H."/>
        </authorList>
    </citation>
    <scope>NUCLEOTIDE SEQUENCE</scope>
    <source>
        <strain evidence="4">Whitten #5841</strain>
        <tissue evidence="4">Leaf</tissue>
    </source>
</reference>
<feature type="compositionally biased region" description="Basic and acidic residues" evidence="2">
    <location>
        <begin position="120"/>
        <end position="141"/>
    </location>
</feature>
<protein>
    <recommendedName>
        <fullName evidence="3">CCHC-type domain-containing protein</fullName>
    </recommendedName>
</protein>
<dbReference type="SMART" id="SM00343">
    <property type="entry name" value="ZnF_C2HC"/>
    <property type="match status" value="1"/>
</dbReference>
<keyword evidence="1" id="KW-0479">Metal-binding</keyword>
<feature type="domain" description="CCHC-type" evidence="3">
    <location>
        <begin position="371"/>
        <end position="386"/>
    </location>
</feature>
<dbReference type="Gene3D" id="2.40.70.10">
    <property type="entry name" value="Acid Proteases"/>
    <property type="match status" value="1"/>
</dbReference>
<dbReference type="PROSITE" id="PS50158">
    <property type="entry name" value="ZF_CCHC"/>
    <property type="match status" value="1"/>
</dbReference>
<dbReference type="PANTHER" id="PTHR15503">
    <property type="entry name" value="LDOC1 RELATED"/>
    <property type="match status" value="1"/>
</dbReference>
<evidence type="ECO:0000256" key="2">
    <source>
        <dbReference type="SAM" id="MobiDB-lite"/>
    </source>
</evidence>
<dbReference type="InterPro" id="IPR032567">
    <property type="entry name" value="RTL1-rel"/>
</dbReference>
<dbReference type="OrthoDB" id="407598at2759"/>
<dbReference type="CDD" id="cd00303">
    <property type="entry name" value="retropepsin_like"/>
    <property type="match status" value="1"/>
</dbReference>
<gene>
    <name evidence="4" type="ORF">KP509_29G049500</name>
</gene>
<dbReference type="GO" id="GO:0008270">
    <property type="term" value="F:zinc ion binding"/>
    <property type="evidence" value="ECO:0007669"/>
    <property type="project" value="UniProtKB-KW"/>
</dbReference>
<dbReference type="InterPro" id="IPR036875">
    <property type="entry name" value="Znf_CCHC_sf"/>
</dbReference>
<keyword evidence="1" id="KW-0863">Zinc-finger</keyword>
<evidence type="ECO:0000313" key="4">
    <source>
        <dbReference type="EMBL" id="KAH7292053.1"/>
    </source>
</evidence>
<dbReference type="Pfam" id="PF08284">
    <property type="entry name" value="RVP_2"/>
    <property type="match status" value="1"/>
</dbReference>
<feature type="compositionally biased region" description="Basic residues" evidence="2">
    <location>
        <begin position="532"/>
        <end position="542"/>
    </location>
</feature>
<accession>A0A8T2R961</accession>
<comment type="caution">
    <text evidence="4">The sequence shown here is derived from an EMBL/GenBank/DDBJ whole genome shotgun (WGS) entry which is preliminary data.</text>
</comment>
<dbReference type="Proteomes" id="UP000825935">
    <property type="component" value="Chromosome 29"/>
</dbReference>
<dbReference type="SUPFAM" id="SSF50630">
    <property type="entry name" value="Acid proteases"/>
    <property type="match status" value="1"/>
</dbReference>
<dbReference type="InterPro" id="IPR001878">
    <property type="entry name" value="Znf_CCHC"/>
</dbReference>